<evidence type="ECO:0000256" key="1">
    <source>
        <dbReference type="SAM" id="MobiDB-lite"/>
    </source>
</evidence>
<dbReference type="AlphaFoldDB" id="A0A1G9BGJ7"/>
<dbReference type="OrthoDB" id="8558195at2"/>
<dbReference type="STRING" id="658219.SAMN05216212_2234"/>
<dbReference type="RefSeq" id="WP_091513640.1">
    <property type="nucleotide sequence ID" value="NZ_FNFH01000004.1"/>
</dbReference>
<evidence type="ECO:0000256" key="2">
    <source>
        <dbReference type="SAM" id="Phobius"/>
    </source>
</evidence>
<dbReference type="PROSITE" id="PS51724">
    <property type="entry name" value="SPOR"/>
    <property type="match status" value="1"/>
</dbReference>
<name>A0A1G9BGJ7_9GAMM</name>
<feature type="compositionally biased region" description="Low complexity" evidence="1">
    <location>
        <begin position="48"/>
        <end position="58"/>
    </location>
</feature>
<sequence length="203" mass="22543">MSRRNASRRSSNAGKPAWVWFVLGNFVGGFAVFMIFLNQLDTDRPGKGARQQEAPAAERAGDDGRSPKFDFYTLLQENEVAVPPPKTKKLVRPERAPAESGSSKDEPPREIAVREERPAAEPGLVYILQAASFRDPAEADKLRAQLVLSNLDVKVETATDSRGTWHRVLIGPYQSRSRVARAREILAEHQLMPLVLKRSPKSG</sequence>
<feature type="compositionally biased region" description="Basic and acidic residues" evidence="1">
    <location>
        <begin position="91"/>
        <end position="110"/>
    </location>
</feature>
<gene>
    <name evidence="4" type="ORF">SAMN05216212_2234</name>
</gene>
<feature type="region of interest" description="Disordered" evidence="1">
    <location>
        <begin position="45"/>
        <end position="68"/>
    </location>
</feature>
<evidence type="ECO:0000259" key="3">
    <source>
        <dbReference type="PROSITE" id="PS51724"/>
    </source>
</evidence>
<feature type="transmembrane region" description="Helical" evidence="2">
    <location>
        <begin position="17"/>
        <end position="37"/>
    </location>
</feature>
<evidence type="ECO:0000313" key="5">
    <source>
        <dbReference type="Proteomes" id="UP000199305"/>
    </source>
</evidence>
<keyword evidence="2" id="KW-0472">Membrane</keyword>
<dbReference type="Proteomes" id="UP000199305">
    <property type="component" value="Unassembled WGS sequence"/>
</dbReference>
<protein>
    <submittedName>
        <fullName evidence="4">Sporulation related domain-containing protein</fullName>
    </submittedName>
</protein>
<accession>A0A1G9BGJ7</accession>
<dbReference type="Pfam" id="PF05036">
    <property type="entry name" value="SPOR"/>
    <property type="match status" value="1"/>
</dbReference>
<organism evidence="4 5">
    <name type="scientific">Microbulbifer yueqingensis</name>
    <dbReference type="NCBI Taxonomy" id="658219"/>
    <lineage>
        <taxon>Bacteria</taxon>
        <taxon>Pseudomonadati</taxon>
        <taxon>Pseudomonadota</taxon>
        <taxon>Gammaproteobacteria</taxon>
        <taxon>Cellvibrionales</taxon>
        <taxon>Microbulbiferaceae</taxon>
        <taxon>Microbulbifer</taxon>
    </lineage>
</organism>
<dbReference type="EMBL" id="FNFH01000004">
    <property type="protein sequence ID" value="SDK38621.1"/>
    <property type="molecule type" value="Genomic_DNA"/>
</dbReference>
<keyword evidence="2" id="KW-0812">Transmembrane</keyword>
<dbReference type="InterPro" id="IPR007730">
    <property type="entry name" value="SPOR-like_dom"/>
</dbReference>
<dbReference type="GO" id="GO:0042834">
    <property type="term" value="F:peptidoglycan binding"/>
    <property type="evidence" value="ECO:0007669"/>
    <property type="project" value="InterPro"/>
</dbReference>
<dbReference type="InterPro" id="IPR036680">
    <property type="entry name" value="SPOR-like_sf"/>
</dbReference>
<feature type="domain" description="SPOR" evidence="3">
    <location>
        <begin position="120"/>
        <end position="198"/>
    </location>
</feature>
<reference evidence="5" key="1">
    <citation type="submission" date="2016-10" db="EMBL/GenBank/DDBJ databases">
        <authorList>
            <person name="Varghese N."/>
            <person name="Submissions S."/>
        </authorList>
    </citation>
    <scope>NUCLEOTIDE SEQUENCE [LARGE SCALE GENOMIC DNA]</scope>
    <source>
        <strain evidence="5">CGMCC 1.10658</strain>
    </source>
</reference>
<dbReference type="InterPro" id="IPR052521">
    <property type="entry name" value="Cell_div_SPOR-domain"/>
</dbReference>
<dbReference type="Gene3D" id="3.30.70.1070">
    <property type="entry name" value="Sporulation related repeat"/>
    <property type="match status" value="1"/>
</dbReference>
<keyword evidence="2" id="KW-1133">Transmembrane helix</keyword>
<feature type="region of interest" description="Disordered" evidence="1">
    <location>
        <begin position="82"/>
        <end position="110"/>
    </location>
</feature>
<evidence type="ECO:0000313" key="4">
    <source>
        <dbReference type="EMBL" id="SDK38621.1"/>
    </source>
</evidence>
<keyword evidence="5" id="KW-1185">Reference proteome</keyword>
<dbReference type="PANTHER" id="PTHR38687">
    <property type="entry name" value="CELL DIVISION PROTEIN DEDD-RELATED"/>
    <property type="match status" value="1"/>
</dbReference>
<dbReference type="SUPFAM" id="SSF110997">
    <property type="entry name" value="Sporulation related repeat"/>
    <property type="match status" value="1"/>
</dbReference>
<proteinExistence type="predicted"/>
<feature type="compositionally biased region" description="Basic and acidic residues" evidence="1">
    <location>
        <begin position="59"/>
        <end position="68"/>
    </location>
</feature>